<keyword evidence="4 8" id="KW-1133">Transmembrane helix</keyword>
<feature type="compositionally biased region" description="Basic and acidic residues" evidence="7">
    <location>
        <begin position="274"/>
        <end position="290"/>
    </location>
</feature>
<dbReference type="RefSeq" id="WP_249284318.1">
    <property type="nucleotide sequence ID" value="NZ_JACRSO010000001.1"/>
</dbReference>
<evidence type="ECO:0000256" key="6">
    <source>
        <dbReference type="SAM" id="Coils"/>
    </source>
</evidence>
<keyword evidence="5 8" id="KW-0472">Membrane</keyword>
<proteinExistence type="predicted"/>
<feature type="transmembrane region" description="Helical" evidence="8">
    <location>
        <begin position="695"/>
        <end position="719"/>
    </location>
</feature>
<feature type="transmembrane region" description="Helical" evidence="8">
    <location>
        <begin position="768"/>
        <end position="788"/>
    </location>
</feature>
<protein>
    <submittedName>
        <fullName evidence="11">ABC transporter permease</fullName>
    </submittedName>
</protein>
<keyword evidence="3 8" id="KW-0812">Transmembrane</keyword>
<sequence>MRNNSGPMLLRDLRREIARTAGRFISITVIVALGVAFFVGLRATGPDMRQSADGYFDRQQMMDLELLSTLGFTQEDVQALQAQTGAAQVQPGYQLDALVVQDTAETVVKLYSIPPQGEQMLSRPSLVEGAWPQSEDECLVDTRLCQRAGLAVGDTLTLDEGRGAQEGQQDEPHLGRQTFRIAGTVESPLFIDLERGTSTLGNGQADAFVYLPQSAFESEVYTQVQLTVSGASGLNSFLQPYWDVVDPVAQQLETLGESRAAQRLSDVRGQAQEKLSDAREALESAGQERDAALEAAQAELDEGAQAIEQGEAEYARSQAELAEKLEAGAQAIEQAQAQIDAGQLELEVQQQALEQQAALLDEQQAALEENEAEYQARKAQLEQGQADFEAQRPQIEALEKQVADFDALAAQIAAYPTPGDETYALLVARYEALKPAVEALRPKLEAAQETQQALEAWDAQLAQAAAELEQGRAALSAGRTAISDARSQLDAAKAQLQQGRQELERQRTALETGRREGYQALALARARLDEAQAAYDAGLAELETQKAETQGQLDEAQAQIDTAQQQLDGVTSCRWYVLDRRDNAGFSGYDEDAARVTAVADVFPVLFFLVAALVSLTTMTRMVEEQRTHIGVLKALGYRPWAVAFKYVAYALLSTLLGCALGMMAGFWGLPRVISSVYAILYTVPPVQTPFIPSYAIGATLLAVACTALSAFAACAATLREAPSQLLRPRAPKAGRRVMLERIGWFWKRLSFIRKVTARNLLRYQRRFWMTVLGIAGCMALLLTGFGLRDSIMSIVPRQFEGISHYQLMVSVDPDAAAGDLEAVAAALKGPDGAASTLMVSMQNMQATGPEGGGSNDAIVVALEEGEPLGDYISLHPRASEEETAVTGGEAVITEKLASLLGIGVGDALTLKAPGNGEEPVSVVVGAIVENYVYHYVYLTQEGYAATFGKAAQPNTYLCRLEGEDAARDDALAKKLTANAAVRQVRFTTKGLEDINQMLSSINYVVYVIIIAAGALAFVVLYNLANINITERTRELATIKVLGFYDGEVTAYVCRENALLTVLGILLGLVGGYFLHQYVVVTCEVDMVMFGREIAPMSYLYGAGMTALFAALVNLVLHRKLQKIDMIEALKSVE</sequence>
<dbReference type="GO" id="GO:0005886">
    <property type="term" value="C:plasma membrane"/>
    <property type="evidence" value="ECO:0007669"/>
    <property type="project" value="UniProtKB-SubCell"/>
</dbReference>
<dbReference type="AlphaFoldDB" id="A0A926CZL8"/>
<evidence type="ECO:0000313" key="12">
    <source>
        <dbReference type="Proteomes" id="UP000654279"/>
    </source>
</evidence>
<evidence type="ECO:0000256" key="3">
    <source>
        <dbReference type="ARBA" id="ARBA00022692"/>
    </source>
</evidence>
<evidence type="ECO:0000259" key="9">
    <source>
        <dbReference type="Pfam" id="PF02687"/>
    </source>
</evidence>
<feature type="domain" description="ABC3 transporter permease C-terminal" evidence="9">
    <location>
        <begin position="602"/>
        <end position="716"/>
    </location>
</feature>
<evidence type="ECO:0000256" key="1">
    <source>
        <dbReference type="ARBA" id="ARBA00004651"/>
    </source>
</evidence>
<keyword evidence="6" id="KW-0175">Coiled coil</keyword>
<feature type="transmembrane region" description="Helical" evidence="8">
    <location>
        <begin position="602"/>
        <end position="623"/>
    </location>
</feature>
<evidence type="ECO:0000256" key="4">
    <source>
        <dbReference type="ARBA" id="ARBA00022989"/>
    </source>
</evidence>
<feature type="transmembrane region" description="Helical" evidence="8">
    <location>
        <begin position="1004"/>
        <end position="1025"/>
    </location>
</feature>
<comment type="caution">
    <text evidence="11">The sequence shown here is derived from an EMBL/GenBank/DDBJ whole genome shotgun (WGS) entry which is preliminary data.</text>
</comment>
<feature type="coiled-coil region" evidence="6">
    <location>
        <begin position="447"/>
        <end position="573"/>
    </location>
</feature>
<keyword evidence="2" id="KW-1003">Cell membrane</keyword>
<dbReference type="Pfam" id="PF02687">
    <property type="entry name" value="FtsX"/>
    <property type="match status" value="2"/>
</dbReference>
<feature type="domain" description="ABC3 transporter permease C-terminal" evidence="9">
    <location>
        <begin position="1008"/>
        <end position="1118"/>
    </location>
</feature>
<dbReference type="PANTHER" id="PTHR30287:SF1">
    <property type="entry name" value="INNER MEMBRANE PROTEIN"/>
    <property type="match status" value="1"/>
</dbReference>
<name>A0A926CZL8_9FIRM</name>
<keyword evidence="12" id="KW-1185">Reference proteome</keyword>
<feature type="transmembrane region" description="Helical" evidence="8">
    <location>
        <begin position="1058"/>
        <end position="1079"/>
    </location>
</feature>
<dbReference type="Proteomes" id="UP000654279">
    <property type="component" value="Unassembled WGS sequence"/>
</dbReference>
<feature type="transmembrane region" description="Helical" evidence="8">
    <location>
        <begin position="1099"/>
        <end position="1117"/>
    </location>
</feature>
<dbReference type="InterPro" id="IPR038766">
    <property type="entry name" value="Membrane_comp_ABC_pdt"/>
</dbReference>
<evidence type="ECO:0000256" key="8">
    <source>
        <dbReference type="SAM" id="Phobius"/>
    </source>
</evidence>
<dbReference type="Pfam" id="PF12704">
    <property type="entry name" value="MacB_PCD"/>
    <property type="match status" value="1"/>
</dbReference>
<organism evidence="11 12">
    <name type="scientific">Luoshenia tenuis</name>
    <dbReference type="NCBI Taxonomy" id="2763654"/>
    <lineage>
        <taxon>Bacteria</taxon>
        <taxon>Bacillati</taxon>
        <taxon>Bacillota</taxon>
        <taxon>Clostridia</taxon>
        <taxon>Christensenellales</taxon>
        <taxon>Christensenellaceae</taxon>
        <taxon>Luoshenia</taxon>
    </lineage>
</organism>
<comment type="subcellular location">
    <subcellularLocation>
        <location evidence="1">Cell membrane</location>
        <topology evidence="1">Multi-pass membrane protein</topology>
    </subcellularLocation>
</comment>
<evidence type="ECO:0000256" key="5">
    <source>
        <dbReference type="ARBA" id="ARBA00023136"/>
    </source>
</evidence>
<evidence type="ECO:0000259" key="10">
    <source>
        <dbReference type="Pfam" id="PF12704"/>
    </source>
</evidence>
<gene>
    <name evidence="11" type="ORF">H8699_02370</name>
</gene>
<dbReference type="InterPro" id="IPR025857">
    <property type="entry name" value="MacB_PCD"/>
</dbReference>
<reference evidence="11" key="1">
    <citation type="submission" date="2020-08" db="EMBL/GenBank/DDBJ databases">
        <title>Genome public.</title>
        <authorList>
            <person name="Liu C."/>
            <person name="Sun Q."/>
        </authorList>
    </citation>
    <scope>NUCLEOTIDE SEQUENCE</scope>
    <source>
        <strain evidence="11">NSJ-44</strain>
    </source>
</reference>
<dbReference type="InterPro" id="IPR003838">
    <property type="entry name" value="ABC3_permease_C"/>
</dbReference>
<evidence type="ECO:0000256" key="7">
    <source>
        <dbReference type="SAM" id="MobiDB-lite"/>
    </source>
</evidence>
<feature type="domain" description="MacB-like periplasmic core" evidence="10">
    <location>
        <begin position="30"/>
        <end position="220"/>
    </location>
</feature>
<feature type="region of interest" description="Disordered" evidence="7">
    <location>
        <begin position="263"/>
        <end position="290"/>
    </location>
</feature>
<feature type="transmembrane region" description="Helical" evidence="8">
    <location>
        <begin position="21"/>
        <end position="41"/>
    </location>
</feature>
<feature type="transmembrane region" description="Helical" evidence="8">
    <location>
        <begin position="644"/>
        <end position="668"/>
    </location>
</feature>
<dbReference type="PANTHER" id="PTHR30287">
    <property type="entry name" value="MEMBRANE COMPONENT OF PREDICTED ABC SUPERFAMILY METABOLITE UPTAKE TRANSPORTER"/>
    <property type="match status" value="1"/>
</dbReference>
<accession>A0A926CZL8</accession>
<evidence type="ECO:0000313" key="11">
    <source>
        <dbReference type="EMBL" id="MBC8528284.1"/>
    </source>
</evidence>
<evidence type="ECO:0000256" key="2">
    <source>
        <dbReference type="ARBA" id="ARBA00022475"/>
    </source>
</evidence>
<dbReference type="EMBL" id="JACRSO010000001">
    <property type="protein sequence ID" value="MBC8528284.1"/>
    <property type="molecule type" value="Genomic_DNA"/>
</dbReference>